<dbReference type="SUPFAM" id="SSF69572">
    <property type="entry name" value="Activating enzymes of the ubiquitin-like proteins"/>
    <property type="match status" value="1"/>
</dbReference>
<reference evidence="7" key="1">
    <citation type="submission" date="2023-08" db="EMBL/GenBank/DDBJ databases">
        <title>Reference Genome Resource for the Citrus Pathogen Phytophthora citrophthora.</title>
        <authorList>
            <person name="Moller H."/>
            <person name="Coetzee B."/>
            <person name="Rose L.J."/>
            <person name="Van Niekerk J.M."/>
        </authorList>
    </citation>
    <scope>NUCLEOTIDE SEQUENCE</scope>
    <source>
        <strain evidence="7">STE-U-9442</strain>
    </source>
</reference>
<evidence type="ECO:0000256" key="1">
    <source>
        <dbReference type="ARBA" id="ARBA00005032"/>
    </source>
</evidence>
<proteinExistence type="inferred from homology"/>
<dbReference type="PROSITE" id="PS51257">
    <property type="entry name" value="PROKAR_LIPOPROTEIN"/>
    <property type="match status" value="1"/>
</dbReference>
<evidence type="ECO:0000256" key="4">
    <source>
        <dbReference type="ARBA" id="ARBA00022786"/>
    </source>
</evidence>
<dbReference type="FunFam" id="3.40.50.720:FF:000860">
    <property type="entry name" value="NEDD8-activating enzyme E1 regulatory subunit"/>
    <property type="match status" value="1"/>
</dbReference>
<comment type="caution">
    <text evidence="7">The sequence shown here is derived from an EMBL/GenBank/DDBJ whole genome shotgun (WGS) entry which is preliminary data.</text>
</comment>
<evidence type="ECO:0000313" key="7">
    <source>
        <dbReference type="EMBL" id="KAK1935770.1"/>
    </source>
</evidence>
<dbReference type="InterPro" id="IPR045886">
    <property type="entry name" value="ThiF/MoeB/HesA"/>
</dbReference>
<keyword evidence="4 5" id="KW-0833">Ubl conjugation pathway</keyword>
<evidence type="ECO:0000259" key="6">
    <source>
        <dbReference type="Pfam" id="PF00899"/>
    </source>
</evidence>
<organism evidence="7 8">
    <name type="scientific">Phytophthora citrophthora</name>
    <dbReference type="NCBI Taxonomy" id="4793"/>
    <lineage>
        <taxon>Eukaryota</taxon>
        <taxon>Sar</taxon>
        <taxon>Stramenopiles</taxon>
        <taxon>Oomycota</taxon>
        <taxon>Peronosporomycetes</taxon>
        <taxon>Peronosporales</taxon>
        <taxon>Peronosporaceae</taxon>
        <taxon>Phytophthora</taxon>
    </lineage>
</organism>
<evidence type="ECO:0000256" key="3">
    <source>
        <dbReference type="ARBA" id="ARBA00015407"/>
    </source>
</evidence>
<keyword evidence="8" id="KW-1185">Reference proteome</keyword>
<dbReference type="Proteomes" id="UP001259832">
    <property type="component" value="Unassembled WGS sequence"/>
</dbReference>
<accession>A0AAD9GCD3</accession>
<dbReference type="InterPro" id="IPR000594">
    <property type="entry name" value="ThiF_NAD_FAD-bd"/>
</dbReference>
<dbReference type="EMBL" id="JASMQC010000022">
    <property type="protein sequence ID" value="KAK1935770.1"/>
    <property type="molecule type" value="Genomic_DNA"/>
</dbReference>
<gene>
    <name evidence="7" type="ORF">P3T76_010465</name>
</gene>
<protein>
    <recommendedName>
        <fullName evidence="3 5">NEDD8-activating enzyme E1 regulatory subunit</fullName>
    </recommendedName>
</protein>
<dbReference type="Gene3D" id="3.40.50.720">
    <property type="entry name" value="NAD(P)-binding Rossmann-like Domain"/>
    <property type="match status" value="2"/>
</dbReference>
<comment type="similarity">
    <text evidence="2 5">Belongs to the ubiquitin-activating E1 family. ULA1 subfamily.</text>
</comment>
<feature type="domain" description="THIF-type NAD/FAD binding fold" evidence="6">
    <location>
        <begin position="5"/>
        <end position="514"/>
    </location>
</feature>
<dbReference type="PANTHER" id="PTHR10953">
    <property type="entry name" value="UBIQUITIN-ACTIVATING ENZYME E1"/>
    <property type="match status" value="1"/>
</dbReference>
<dbReference type="PANTHER" id="PTHR10953:SF29">
    <property type="entry name" value="NEDD8-ACTIVATING ENZYME E1 REGULATORY SUBUNIT"/>
    <property type="match status" value="1"/>
</dbReference>
<dbReference type="AlphaFoldDB" id="A0AAD9GCD3"/>
<dbReference type="Pfam" id="PF00899">
    <property type="entry name" value="ThiF"/>
    <property type="match status" value="1"/>
</dbReference>
<evidence type="ECO:0000256" key="2">
    <source>
        <dbReference type="ARBA" id="ARBA00006868"/>
    </source>
</evidence>
<name>A0AAD9GCD3_9STRA</name>
<dbReference type="InterPro" id="IPR030667">
    <property type="entry name" value="APP-BP1"/>
</dbReference>
<comment type="pathway">
    <text evidence="1 5">Protein modification; protein neddylation.</text>
</comment>
<evidence type="ECO:0000256" key="5">
    <source>
        <dbReference type="PIRNR" id="PIRNR039099"/>
    </source>
</evidence>
<dbReference type="FunFam" id="3.40.50.720:FF:000475">
    <property type="entry name" value="NEDD8-activating enzyme E1 regulatory subunit"/>
    <property type="match status" value="1"/>
</dbReference>
<sequence>MGDKYDRQLRLWGPEGQRRLANTHVLLIGSCATASEALKNLVLPGVGRFTVLDDANVSLADASNNFFVMEASVGQSRAETVAKLLLEMNSDVAGDARHANIKQVLQNEPQYLDQFTLVMATQLDEAVTSKLAELCLVKKIPLLLVTSYGFLGSLRLQAAQHAIADAKLDPPRHELRLSKPFPKLQQFADSFDLQTLSSIEHAHVPFVVLLLQAMKKWKEDHNGQPPATFPEKDAFKKSLQEMAWGPPGHELNFIEAAENAYKAYVAPQVPEEVAPVLEAAAAHTVSVETLEKTKDTKEFWLLAHALADFVRQNDGLLPVTGVVPDMTASTESYVALQELYVTKAKEDATKVHEILRQRLRELKLPEDSISFEAVGAFCKNAPSVGMLETRTVAQEYKHVDISSVDLEDEDKEQSPLIWYFMLRAVAAFVSEFNRYPGSEDNAATQNGMWLVSKAKKLAAGSDVASWITNDHALEMTRSCQVELHNIAALMGGVAAQEAVKLITHQFEPLNHTYLFNGISGVAATYQL</sequence>
<dbReference type="PIRSF" id="PIRSF039099">
    <property type="entry name" value="APP-BP1"/>
    <property type="match status" value="1"/>
</dbReference>
<dbReference type="GO" id="GO:0005737">
    <property type="term" value="C:cytoplasm"/>
    <property type="evidence" value="ECO:0007669"/>
    <property type="project" value="TreeGrafter"/>
</dbReference>
<dbReference type="GO" id="GO:0019781">
    <property type="term" value="F:NEDD8 activating enzyme activity"/>
    <property type="evidence" value="ECO:0007669"/>
    <property type="project" value="UniProtKB-UniRule"/>
</dbReference>
<dbReference type="GO" id="GO:0045116">
    <property type="term" value="P:protein neddylation"/>
    <property type="evidence" value="ECO:0007669"/>
    <property type="project" value="UniProtKB-UniRule"/>
</dbReference>
<evidence type="ECO:0000313" key="8">
    <source>
        <dbReference type="Proteomes" id="UP001259832"/>
    </source>
</evidence>
<dbReference type="InterPro" id="IPR035985">
    <property type="entry name" value="Ubiquitin-activating_enz"/>
</dbReference>